<dbReference type="SUPFAM" id="SSF50891">
    <property type="entry name" value="Cyclophilin-like"/>
    <property type="match status" value="1"/>
</dbReference>
<dbReference type="Pfam" id="PF00160">
    <property type="entry name" value="Pro_isomerase"/>
    <property type="match status" value="1"/>
</dbReference>
<reference evidence="2" key="2">
    <citation type="submission" date="2021-04" db="EMBL/GenBank/DDBJ databases">
        <authorList>
            <person name="Gilroy R."/>
        </authorList>
    </citation>
    <scope>NUCLEOTIDE SEQUENCE</scope>
    <source>
        <strain evidence="2">CHK187-5294</strain>
    </source>
</reference>
<dbReference type="InterPro" id="IPR002130">
    <property type="entry name" value="Cyclophilin-type_PPIase_dom"/>
</dbReference>
<keyword evidence="2" id="KW-0413">Isomerase</keyword>
<dbReference type="GO" id="GO:0003755">
    <property type="term" value="F:peptidyl-prolyl cis-trans isomerase activity"/>
    <property type="evidence" value="ECO:0007669"/>
    <property type="project" value="UniProtKB-EC"/>
</dbReference>
<gene>
    <name evidence="2" type="ORF">H9727_03390</name>
</gene>
<proteinExistence type="predicted"/>
<protein>
    <submittedName>
        <fullName evidence="2">Peptidylprolyl isomerase</fullName>
        <ecNumber evidence="2">5.2.1.8</ecNumber>
    </submittedName>
</protein>
<organism evidence="2 3">
    <name type="scientific">Candidatus Borkfalkia avistercoris</name>
    <dbReference type="NCBI Taxonomy" id="2838504"/>
    <lineage>
        <taxon>Bacteria</taxon>
        <taxon>Bacillati</taxon>
        <taxon>Bacillota</taxon>
        <taxon>Clostridia</taxon>
        <taxon>Christensenellales</taxon>
        <taxon>Christensenellaceae</taxon>
        <taxon>Candidatus Borkfalkia</taxon>
    </lineage>
</organism>
<dbReference type="EMBL" id="DXCL01000021">
    <property type="protein sequence ID" value="HIZ03307.1"/>
    <property type="molecule type" value="Genomic_DNA"/>
</dbReference>
<evidence type="ECO:0000259" key="1">
    <source>
        <dbReference type="Pfam" id="PF00160"/>
    </source>
</evidence>
<dbReference type="AlphaFoldDB" id="A0A9D2CYN7"/>
<sequence length="301" mass="34327">MVKTLGGKIAKLAAVLLAVLLVFGVSFAFVGCETKRPVISVRITFNENTYELEYELYRNMYPQTVAHYLELIDMDYFDGTVIHDYQSNRMVGGGYYYDGEDVVEDLAEKDYDAATLNEDGTVALENVSVWADENKETAYNTLYGEFEDNGARVENNGLTNQLGSIGTYYYTPHANSADKSQKVYVQLNQDSSMDTRPYCYNSVRSMFYLYTGSSGTETAYCTFGLLKDSDDAETFQQLLDDIEEYTLETLNEGDESGTEIFTTEKQVTIEDRYWIEDTYEDVTFNIPRAKIVIEEMRVVKY</sequence>
<comment type="caution">
    <text evidence="2">The sequence shown here is derived from an EMBL/GenBank/DDBJ whole genome shotgun (WGS) entry which is preliminary data.</text>
</comment>
<evidence type="ECO:0000313" key="2">
    <source>
        <dbReference type="EMBL" id="HIZ03307.1"/>
    </source>
</evidence>
<name>A0A9D2CYN7_9FIRM</name>
<dbReference type="PROSITE" id="PS51257">
    <property type="entry name" value="PROKAR_LIPOPROTEIN"/>
    <property type="match status" value="1"/>
</dbReference>
<dbReference type="Proteomes" id="UP000824132">
    <property type="component" value="Unassembled WGS sequence"/>
</dbReference>
<dbReference type="InterPro" id="IPR029000">
    <property type="entry name" value="Cyclophilin-like_dom_sf"/>
</dbReference>
<reference evidence="2" key="1">
    <citation type="journal article" date="2021" name="PeerJ">
        <title>Extensive microbial diversity within the chicken gut microbiome revealed by metagenomics and culture.</title>
        <authorList>
            <person name="Gilroy R."/>
            <person name="Ravi A."/>
            <person name="Getino M."/>
            <person name="Pursley I."/>
            <person name="Horton D.L."/>
            <person name="Alikhan N.F."/>
            <person name="Baker D."/>
            <person name="Gharbi K."/>
            <person name="Hall N."/>
            <person name="Watson M."/>
            <person name="Adriaenssens E.M."/>
            <person name="Foster-Nyarko E."/>
            <person name="Jarju S."/>
            <person name="Secka A."/>
            <person name="Antonio M."/>
            <person name="Oren A."/>
            <person name="Chaudhuri R.R."/>
            <person name="La Ragione R."/>
            <person name="Hildebrand F."/>
            <person name="Pallen M.J."/>
        </authorList>
    </citation>
    <scope>NUCLEOTIDE SEQUENCE</scope>
    <source>
        <strain evidence="2">CHK187-5294</strain>
    </source>
</reference>
<feature type="domain" description="PPIase cyclophilin-type" evidence="1">
    <location>
        <begin position="44"/>
        <end position="171"/>
    </location>
</feature>
<accession>A0A9D2CYN7</accession>
<dbReference type="EC" id="5.2.1.8" evidence="2"/>
<dbReference type="Gene3D" id="2.40.100.10">
    <property type="entry name" value="Cyclophilin-like"/>
    <property type="match status" value="1"/>
</dbReference>
<evidence type="ECO:0000313" key="3">
    <source>
        <dbReference type="Proteomes" id="UP000824132"/>
    </source>
</evidence>